<dbReference type="Gene3D" id="3.50.50.60">
    <property type="entry name" value="FAD/NAD(P)-binding domain"/>
    <property type="match status" value="2"/>
</dbReference>
<evidence type="ECO:0000256" key="3">
    <source>
        <dbReference type="ARBA" id="ARBA00022827"/>
    </source>
</evidence>
<dbReference type="InterPro" id="IPR023753">
    <property type="entry name" value="FAD/NAD-binding_dom"/>
</dbReference>
<dbReference type="EC" id="1.8.1.9" evidence="7"/>
<evidence type="ECO:0000256" key="2">
    <source>
        <dbReference type="ARBA" id="ARBA00022630"/>
    </source>
</evidence>
<evidence type="ECO:0000256" key="5">
    <source>
        <dbReference type="ARBA" id="ARBA00023157"/>
    </source>
</evidence>
<dbReference type="PRINTS" id="PR00469">
    <property type="entry name" value="PNDRDTASEII"/>
</dbReference>
<sequence length="303" mass="33107">MYDVIIIGGGPAGLSAGIYTSRLGGKTLLLEKLTPGGQITLSSEIENYPGICDVKSGVELMACWPNQAKKFGCEIKSEEAKELRIENGKFRIITSNNKYKAKAVIVATGSTPKKAGFEGEDKFIGRGVSYCAVCDGFFYKDKVVAVIGGGDTALEEALYLSQIAKKVYLIHRRNKFRAAPITQKKVFENEKIEIIYNAIVKKAYGNKFLEGIILLQKDKEIDLKVDGVFVFVGMKVNNELIKDLVELNEYGEVKVNLKMETSLKGLYAAGDIREDSVKQVVAAAGDGATAGINAMKLIQKEEE</sequence>
<organism evidence="10 11">
    <name type="scientific">Caminibacter mediatlanticus TB-2</name>
    <dbReference type="NCBI Taxonomy" id="391592"/>
    <lineage>
        <taxon>Bacteria</taxon>
        <taxon>Pseudomonadati</taxon>
        <taxon>Campylobacterota</taxon>
        <taxon>Epsilonproteobacteria</taxon>
        <taxon>Nautiliales</taxon>
        <taxon>Nautiliaceae</taxon>
        <taxon>Caminibacter</taxon>
    </lineage>
</organism>
<evidence type="ECO:0000256" key="6">
    <source>
        <dbReference type="ARBA" id="ARBA00023284"/>
    </source>
</evidence>
<comment type="subunit">
    <text evidence="7">Homodimer.</text>
</comment>
<comment type="catalytic activity">
    <reaction evidence="7">
        <text>[thioredoxin]-dithiol + NADP(+) = [thioredoxin]-disulfide + NADPH + H(+)</text>
        <dbReference type="Rhea" id="RHEA:20345"/>
        <dbReference type="Rhea" id="RHEA-COMP:10698"/>
        <dbReference type="Rhea" id="RHEA-COMP:10700"/>
        <dbReference type="ChEBI" id="CHEBI:15378"/>
        <dbReference type="ChEBI" id="CHEBI:29950"/>
        <dbReference type="ChEBI" id="CHEBI:50058"/>
        <dbReference type="ChEBI" id="CHEBI:57783"/>
        <dbReference type="ChEBI" id="CHEBI:58349"/>
        <dbReference type="EC" id="1.8.1.9"/>
    </reaction>
</comment>
<gene>
    <name evidence="10" type="ORF">CMTB2_03693</name>
</gene>
<dbReference type="PROSITE" id="PS00573">
    <property type="entry name" value="PYRIDINE_REDOX_2"/>
    <property type="match status" value="1"/>
</dbReference>
<comment type="similarity">
    <text evidence="1 7">Belongs to the class-II pyridine nucleotide-disulfide oxidoreductase family.</text>
</comment>
<evidence type="ECO:0000313" key="11">
    <source>
        <dbReference type="Proteomes" id="UP000003288"/>
    </source>
</evidence>
<comment type="caution">
    <text evidence="10">The sequence shown here is derived from an EMBL/GenBank/DDBJ whole genome shotgun (WGS) entry which is preliminary data.</text>
</comment>
<keyword evidence="3 7" id="KW-0274">FAD</keyword>
<dbReference type="InterPro" id="IPR005982">
    <property type="entry name" value="Thioredox_Rdtase"/>
</dbReference>
<comment type="cofactor">
    <cofactor evidence="8">
        <name>FAD</name>
        <dbReference type="ChEBI" id="CHEBI:57692"/>
    </cofactor>
    <text evidence="8">Binds 1 FAD per subunit.</text>
</comment>
<dbReference type="Pfam" id="PF07992">
    <property type="entry name" value="Pyr_redox_2"/>
    <property type="match status" value="1"/>
</dbReference>
<evidence type="ECO:0000313" key="10">
    <source>
        <dbReference type="EMBL" id="EDM24588.1"/>
    </source>
</evidence>
<protein>
    <recommendedName>
        <fullName evidence="7">Thioredoxin reductase</fullName>
        <ecNumber evidence="7">1.8.1.9</ecNumber>
    </recommendedName>
</protein>
<evidence type="ECO:0000256" key="1">
    <source>
        <dbReference type="ARBA" id="ARBA00009333"/>
    </source>
</evidence>
<keyword evidence="5" id="KW-1015">Disulfide bond</keyword>
<dbReference type="SUPFAM" id="SSF51905">
    <property type="entry name" value="FAD/NAD(P)-binding domain"/>
    <property type="match status" value="1"/>
</dbReference>
<dbReference type="EMBL" id="ABCJ01000001">
    <property type="protein sequence ID" value="EDM24588.1"/>
    <property type="molecule type" value="Genomic_DNA"/>
</dbReference>
<dbReference type="InterPro" id="IPR008255">
    <property type="entry name" value="Pyr_nucl-diS_OxRdtase_2_AS"/>
</dbReference>
<dbReference type="AlphaFoldDB" id="A0AAI9F384"/>
<dbReference type="InterPro" id="IPR050097">
    <property type="entry name" value="Ferredoxin-NADP_redctase_2"/>
</dbReference>
<evidence type="ECO:0000256" key="7">
    <source>
        <dbReference type="RuleBase" id="RU003880"/>
    </source>
</evidence>
<dbReference type="NCBIfam" id="TIGR01292">
    <property type="entry name" value="TRX_reduct"/>
    <property type="match status" value="1"/>
</dbReference>
<dbReference type="RefSeq" id="WP_007473653.1">
    <property type="nucleotide sequence ID" value="NZ_ABCJ01000001.1"/>
</dbReference>
<dbReference type="InterPro" id="IPR036188">
    <property type="entry name" value="FAD/NAD-bd_sf"/>
</dbReference>
<dbReference type="PANTHER" id="PTHR48105">
    <property type="entry name" value="THIOREDOXIN REDUCTASE 1-RELATED-RELATED"/>
    <property type="match status" value="1"/>
</dbReference>
<name>A0AAI9F384_9BACT</name>
<dbReference type="PRINTS" id="PR00368">
    <property type="entry name" value="FADPNR"/>
</dbReference>
<dbReference type="GO" id="GO:0019430">
    <property type="term" value="P:removal of superoxide radicals"/>
    <property type="evidence" value="ECO:0007669"/>
    <property type="project" value="UniProtKB-UniRule"/>
</dbReference>
<keyword evidence="4 7" id="KW-0560">Oxidoreductase</keyword>
<feature type="domain" description="FAD/NAD(P)-binding" evidence="9">
    <location>
        <begin position="2"/>
        <end position="287"/>
    </location>
</feature>
<evidence type="ECO:0000256" key="8">
    <source>
        <dbReference type="RuleBase" id="RU003881"/>
    </source>
</evidence>
<dbReference type="GO" id="GO:0005737">
    <property type="term" value="C:cytoplasm"/>
    <property type="evidence" value="ECO:0007669"/>
    <property type="project" value="InterPro"/>
</dbReference>
<keyword evidence="2 7" id="KW-0285">Flavoprotein</keyword>
<accession>A0AAI9F384</accession>
<evidence type="ECO:0000256" key="4">
    <source>
        <dbReference type="ARBA" id="ARBA00023002"/>
    </source>
</evidence>
<keyword evidence="6 7" id="KW-0676">Redox-active center</keyword>
<dbReference type="Proteomes" id="UP000003288">
    <property type="component" value="Unassembled WGS sequence"/>
</dbReference>
<keyword evidence="8" id="KW-0521">NADP</keyword>
<evidence type="ECO:0000259" key="9">
    <source>
        <dbReference type="Pfam" id="PF07992"/>
    </source>
</evidence>
<proteinExistence type="inferred from homology"/>
<reference evidence="10 11" key="1">
    <citation type="journal article" date="2011" name="Stand. Genomic Sci.">
        <title>Draft genome sequence of Caminibacter mediatlanticus strain TB-2, an epsilonproteobacterium isolated from a deep-sea hydrothermal vent.</title>
        <authorList>
            <person name="Giovannelli D."/>
            <person name="Ferriera S."/>
            <person name="Johnson J."/>
            <person name="Kravitz S."/>
            <person name="Perez-Rodriguez I."/>
            <person name="Ricci J."/>
            <person name="O'Brien C."/>
            <person name="Voordeckers J.W."/>
            <person name="Bini E."/>
            <person name="Vetriani C."/>
        </authorList>
    </citation>
    <scope>NUCLEOTIDE SEQUENCE [LARGE SCALE GENOMIC DNA]</scope>
    <source>
        <strain evidence="10 11">TB-2</strain>
    </source>
</reference>
<dbReference type="GO" id="GO:0004791">
    <property type="term" value="F:thioredoxin-disulfide reductase (NADPH) activity"/>
    <property type="evidence" value="ECO:0007669"/>
    <property type="project" value="UniProtKB-UniRule"/>
</dbReference>